<sequence length="129" mass="14745">MNSPIANRVDTIFVHVTDLEKSVEWYSNLLGLEVKGEVQGPIYTFEMGEGRPGLTLDDHCFDDNYVFVPQNQPLFNLNTEDIDAAYQFVNQRGIEIVQEIQSFPDLSEFTFKDPDGNIIMICTCFNVKE</sequence>
<dbReference type="AlphaFoldDB" id="A0A9J6ZCQ5"/>
<evidence type="ECO:0000313" key="2">
    <source>
        <dbReference type="EMBL" id="URN93815.1"/>
    </source>
</evidence>
<reference evidence="2" key="1">
    <citation type="submission" date="2022-05" db="EMBL/GenBank/DDBJ databases">
        <title>Novel bacterial taxa in a minimal lignocellulolytic consortium and its capacity to transform plastics disclosed by genome-resolved metagenomics.</title>
        <authorList>
            <person name="Rodriguez C.A.D."/>
            <person name="Diaz-Garcia L."/>
            <person name="Herrera K."/>
            <person name="Tarazona N.A."/>
            <person name="Sproer C."/>
            <person name="Overmann J."/>
            <person name="Jimenez D.J."/>
        </authorList>
    </citation>
    <scope>NUCLEOTIDE SEQUENCE</scope>
    <source>
        <strain evidence="2">MAG5</strain>
    </source>
</reference>
<dbReference type="Pfam" id="PF00903">
    <property type="entry name" value="Glyoxalase"/>
    <property type="match status" value="1"/>
</dbReference>
<protein>
    <submittedName>
        <fullName evidence="2">VOC family protein</fullName>
    </submittedName>
</protein>
<name>A0A9J6ZCQ5_9BACL</name>
<dbReference type="InterPro" id="IPR004360">
    <property type="entry name" value="Glyas_Fos-R_dOase_dom"/>
</dbReference>
<dbReference type="Proteomes" id="UP001056756">
    <property type="component" value="Chromosome"/>
</dbReference>
<evidence type="ECO:0000259" key="1">
    <source>
        <dbReference type="PROSITE" id="PS51819"/>
    </source>
</evidence>
<gene>
    <name evidence="2" type="ORF">NAG76_18585</name>
</gene>
<dbReference type="PROSITE" id="PS51819">
    <property type="entry name" value="VOC"/>
    <property type="match status" value="1"/>
</dbReference>
<dbReference type="InterPro" id="IPR029068">
    <property type="entry name" value="Glyas_Bleomycin-R_OHBP_Dase"/>
</dbReference>
<feature type="domain" description="VOC" evidence="1">
    <location>
        <begin position="8"/>
        <end position="124"/>
    </location>
</feature>
<dbReference type="SUPFAM" id="SSF54593">
    <property type="entry name" value="Glyoxalase/Bleomycin resistance protein/Dihydroxybiphenyl dioxygenase"/>
    <property type="match status" value="1"/>
</dbReference>
<dbReference type="Gene3D" id="3.10.180.10">
    <property type="entry name" value="2,3-Dihydroxybiphenyl 1,2-Dioxygenase, domain 1"/>
    <property type="match status" value="1"/>
</dbReference>
<evidence type="ECO:0000313" key="3">
    <source>
        <dbReference type="Proteomes" id="UP001056756"/>
    </source>
</evidence>
<accession>A0A9J6ZCQ5</accession>
<organism evidence="2 3">
    <name type="scientific">Candidatus Pristimantibacillus lignocellulolyticus</name>
    <dbReference type="NCBI Taxonomy" id="2994561"/>
    <lineage>
        <taxon>Bacteria</taxon>
        <taxon>Bacillati</taxon>
        <taxon>Bacillota</taxon>
        <taxon>Bacilli</taxon>
        <taxon>Bacillales</taxon>
        <taxon>Paenibacillaceae</taxon>
        <taxon>Candidatus Pristimantibacillus</taxon>
    </lineage>
</organism>
<proteinExistence type="predicted"/>
<dbReference type="InterPro" id="IPR037523">
    <property type="entry name" value="VOC_core"/>
</dbReference>
<dbReference type="KEGG" id="plig:NAG76_18585"/>
<dbReference type="EMBL" id="CP097899">
    <property type="protein sequence ID" value="URN93815.1"/>
    <property type="molecule type" value="Genomic_DNA"/>
</dbReference>